<dbReference type="EMBL" id="CM056741">
    <property type="protein sequence ID" value="KAJ8682925.1"/>
    <property type="molecule type" value="Genomic_DNA"/>
</dbReference>
<proteinExistence type="predicted"/>
<protein>
    <submittedName>
        <fullName evidence="1">Uncharacterized protein</fullName>
    </submittedName>
</protein>
<evidence type="ECO:0000313" key="2">
    <source>
        <dbReference type="Proteomes" id="UP001239111"/>
    </source>
</evidence>
<comment type="caution">
    <text evidence="1">The sequence shown here is derived from an EMBL/GenBank/DDBJ whole genome shotgun (WGS) entry which is preliminary data.</text>
</comment>
<reference evidence="1" key="1">
    <citation type="submission" date="2023-04" db="EMBL/GenBank/DDBJ databases">
        <title>A chromosome-level genome assembly of the parasitoid wasp Eretmocerus hayati.</title>
        <authorList>
            <person name="Zhong Y."/>
            <person name="Liu S."/>
            <person name="Liu Y."/>
        </authorList>
    </citation>
    <scope>NUCLEOTIDE SEQUENCE</scope>
    <source>
        <strain evidence="1">ZJU_SS_LIU_2023</strain>
    </source>
</reference>
<organism evidence="1 2">
    <name type="scientific">Eretmocerus hayati</name>
    <dbReference type="NCBI Taxonomy" id="131215"/>
    <lineage>
        <taxon>Eukaryota</taxon>
        <taxon>Metazoa</taxon>
        <taxon>Ecdysozoa</taxon>
        <taxon>Arthropoda</taxon>
        <taxon>Hexapoda</taxon>
        <taxon>Insecta</taxon>
        <taxon>Pterygota</taxon>
        <taxon>Neoptera</taxon>
        <taxon>Endopterygota</taxon>
        <taxon>Hymenoptera</taxon>
        <taxon>Apocrita</taxon>
        <taxon>Proctotrupomorpha</taxon>
        <taxon>Chalcidoidea</taxon>
        <taxon>Aphelinidae</taxon>
        <taxon>Aphelininae</taxon>
        <taxon>Eretmocerus</taxon>
    </lineage>
</organism>
<gene>
    <name evidence="1" type="ORF">QAD02_018717</name>
</gene>
<name>A0ACC2PHM7_9HYME</name>
<dbReference type="Proteomes" id="UP001239111">
    <property type="component" value="Chromosome 1"/>
</dbReference>
<keyword evidence="2" id="KW-1185">Reference proteome</keyword>
<evidence type="ECO:0000313" key="1">
    <source>
        <dbReference type="EMBL" id="KAJ8682925.1"/>
    </source>
</evidence>
<sequence>MDPIRVLIFKRGVTYDDLVISPDYLCQRSDHIKDVETDEGGLCVDSGVKRNTYLIKLRDQGIDAFLVSLYIYTLCRSEIYRKSVYLLFQSLARSKTMSNSVDSSVILIRLQKSRYNLIDYNWNERITRMVWERQEIDHAMSWLSTLGGAFSALGDQFDRCAKVAGKISVEQFKLSIRLGDPQLVARCKLYAALSLLQQGHYKASKTMIKDIYRFGVHDKDVRLQRMCQGVWAKLKYCYSHRTKKKKTTWKHQS</sequence>
<accession>A0ACC2PHM7</accession>